<feature type="domain" description="DAGKc" evidence="9">
    <location>
        <begin position="2"/>
        <end position="107"/>
    </location>
</feature>
<reference evidence="10 11" key="1">
    <citation type="submission" date="2017-09" db="EMBL/GenBank/DDBJ databases">
        <title>Complete genome sequence of Oxytococcus suis strain ZY16052.</title>
        <authorList>
            <person name="Li F."/>
        </authorList>
    </citation>
    <scope>NUCLEOTIDE SEQUENCE [LARGE SCALE GENOMIC DNA]</scope>
    <source>
        <strain evidence="10 11">ZY16052</strain>
    </source>
</reference>
<dbReference type="GO" id="GO:0005524">
    <property type="term" value="F:ATP binding"/>
    <property type="evidence" value="ECO:0007669"/>
    <property type="project" value="UniProtKB-KW"/>
</dbReference>
<keyword evidence="8" id="KW-1208">Phospholipid metabolism</keyword>
<protein>
    <recommendedName>
        <fullName evidence="9">DAGKc domain-containing protein</fullName>
    </recommendedName>
</protein>
<evidence type="ECO:0000259" key="9">
    <source>
        <dbReference type="PROSITE" id="PS50146"/>
    </source>
</evidence>
<keyword evidence="7" id="KW-0594">Phospholipid biosynthesis</keyword>
<keyword evidence="11" id="KW-1185">Reference proteome</keyword>
<keyword evidence="6" id="KW-0067">ATP-binding</keyword>
<evidence type="ECO:0000313" key="10">
    <source>
        <dbReference type="EMBL" id="AXY25427.1"/>
    </source>
</evidence>
<keyword evidence="3" id="KW-0808">Transferase</keyword>
<evidence type="ECO:0000313" key="11">
    <source>
        <dbReference type="Proteomes" id="UP000263232"/>
    </source>
</evidence>
<dbReference type="SUPFAM" id="SSF111331">
    <property type="entry name" value="NAD kinase/diacylglycerol kinase-like"/>
    <property type="match status" value="1"/>
</dbReference>
<accession>A0A347WK20</accession>
<dbReference type="SMART" id="SM00046">
    <property type="entry name" value="DAGKc"/>
    <property type="match status" value="1"/>
</dbReference>
<keyword evidence="4" id="KW-0547">Nucleotide-binding</keyword>
<dbReference type="AlphaFoldDB" id="A0A347WK20"/>
<evidence type="ECO:0000256" key="5">
    <source>
        <dbReference type="ARBA" id="ARBA00022777"/>
    </source>
</evidence>
<keyword evidence="7" id="KW-0444">Lipid biosynthesis</keyword>
<dbReference type="GO" id="GO:0008654">
    <property type="term" value="P:phospholipid biosynthetic process"/>
    <property type="evidence" value="ECO:0007669"/>
    <property type="project" value="UniProtKB-KW"/>
</dbReference>
<evidence type="ECO:0000256" key="1">
    <source>
        <dbReference type="ARBA" id="ARBA00001946"/>
    </source>
</evidence>
<dbReference type="PROSITE" id="PS50146">
    <property type="entry name" value="DAGK"/>
    <property type="match status" value="1"/>
</dbReference>
<sequence>MYMPNRVHIISHPRSGNGKGTIILKEVMQILDGFQLEYINYQTNYATHANLLTKEMIHSSGDRTIDYLLVIGGDGTLHEVVDTLQESKQNIPITYIPAGTGNDFHRTWYPKAGPREIIEGMLFNRQVQDIPIFLFENHLSNRQGTVINSYGLGLDALINARAKANLASVSPSVAKLYHRFNLAYLKAIVESLNTIPHFCLEYTMDGTTYLVDDASMVLVMNTPYIGGGIRLDNRTQPRAHELSLVIYHDITSDAVRDIIPRVFKSHDYQSSPYINQISGQHLRLKVVHDSVLSQVDGETIQQGPIDLSFRLGSQSFYFPKK</sequence>
<evidence type="ECO:0000256" key="4">
    <source>
        <dbReference type="ARBA" id="ARBA00022741"/>
    </source>
</evidence>
<keyword evidence="7" id="KW-0443">Lipid metabolism</keyword>
<gene>
    <name evidence="10" type="ORF">CL176_05105</name>
</gene>
<dbReference type="EMBL" id="CP023434">
    <property type="protein sequence ID" value="AXY25427.1"/>
    <property type="molecule type" value="Genomic_DNA"/>
</dbReference>
<comment type="similarity">
    <text evidence="2">Belongs to the diacylglycerol/lipid kinase family.</text>
</comment>
<dbReference type="InterPro" id="IPR001206">
    <property type="entry name" value="Diacylglycerol_kinase_cat_dom"/>
</dbReference>
<proteinExistence type="inferred from homology"/>
<evidence type="ECO:0000256" key="7">
    <source>
        <dbReference type="ARBA" id="ARBA00023209"/>
    </source>
</evidence>
<evidence type="ECO:0000256" key="2">
    <source>
        <dbReference type="ARBA" id="ARBA00005983"/>
    </source>
</evidence>
<dbReference type="GO" id="GO:0016301">
    <property type="term" value="F:kinase activity"/>
    <property type="evidence" value="ECO:0007669"/>
    <property type="project" value="UniProtKB-KW"/>
</dbReference>
<dbReference type="Pfam" id="PF00781">
    <property type="entry name" value="DAGK_cat"/>
    <property type="match status" value="1"/>
</dbReference>
<dbReference type="InterPro" id="IPR050187">
    <property type="entry name" value="Lipid_Phosphate_FormReg"/>
</dbReference>
<dbReference type="PANTHER" id="PTHR12358">
    <property type="entry name" value="SPHINGOSINE KINASE"/>
    <property type="match status" value="1"/>
</dbReference>
<keyword evidence="5" id="KW-0418">Kinase</keyword>
<dbReference type="Proteomes" id="UP000263232">
    <property type="component" value="Chromosome"/>
</dbReference>
<evidence type="ECO:0000256" key="8">
    <source>
        <dbReference type="ARBA" id="ARBA00023264"/>
    </source>
</evidence>
<comment type="cofactor">
    <cofactor evidence="1">
        <name>Mg(2+)</name>
        <dbReference type="ChEBI" id="CHEBI:18420"/>
    </cofactor>
</comment>
<dbReference type="InterPro" id="IPR045540">
    <property type="entry name" value="YegS/DAGK_C"/>
</dbReference>
<dbReference type="PANTHER" id="PTHR12358:SF54">
    <property type="entry name" value="SPHINGOSINE KINASE RELATED PROTEIN"/>
    <property type="match status" value="1"/>
</dbReference>
<name>A0A347WK20_9LACT</name>
<dbReference type="Gene3D" id="3.40.50.10330">
    <property type="entry name" value="Probable inorganic polyphosphate/atp-NAD kinase, domain 1"/>
    <property type="match status" value="1"/>
</dbReference>
<dbReference type="OrthoDB" id="9786026at2"/>
<dbReference type="KEGG" id="abae:CL176_05105"/>
<evidence type="ECO:0000256" key="6">
    <source>
        <dbReference type="ARBA" id="ARBA00022840"/>
    </source>
</evidence>
<organism evidence="10 11">
    <name type="scientific">Suicoccus acidiformans</name>
    <dbReference type="NCBI Taxonomy" id="2036206"/>
    <lineage>
        <taxon>Bacteria</taxon>
        <taxon>Bacillati</taxon>
        <taxon>Bacillota</taxon>
        <taxon>Bacilli</taxon>
        <taxon>Lactobacillales</taxon>
        <taxon>Aerococcaceae</taxon>
        <taxon>Suicoccus</taxon>
    </lineage>
</organism>
<dbReference type="InterPro" id="IPR017438">
    <property type="entry name" value="ATP-NAD_kinase_N"/>
</dbReference>
<dbReference type="InterPro" id="IPR016064">
    <property type="entry name" value="NAD/diacylglycerol_kinase_sf"/>
</dbReference>
<dbReference type="Pfam" id="PF19279">
    <property type="entry name" value="YegS_C"/>
    <property type="match status" value="1"/>
</dbReference>
<dbReference type="Gene3D" id="2.60.200.40">
    <property type="match status" value="1"/>
</dbReference>
<evidence type="ECO:0000256" key="3">
    <source>
        <dbReference type="ARBA" id="ARBA00022679"/>
    </source>
</evidence>